<reference evidence="1 2" key="1">
    <citation type="submission" date="2016-04" db="EMBL/GenBank/DDBJ databases">
        <title>Genome analyses suggest a sexual origin of heterokaryosis in a supposedly ancient asexual fungus.</title>
        <authorList>
            <person name="Ropars J."/>
            <person name="Sedzielewska K."/>
            <person name="Noel J."/>
            <person name="Charron P."/>
            <person name="Farinelli L."/>
            <person name="Marton T."/>
            <person name="Kruger M."/>
            <person name="Pelin A."/>
            <person name="Brachmann A."/>
            <person name="Corradi N."/>
        </authorList>
    </citation>
    <scope>NUCLEOTIDE SEQUENCE [LARGE SCALE GENOMIC DNA]</scope>
    <source>
        <strain evidence="1 2">C2</strain>
    </source>
</reference>
<dbReference type="AlphaFoldDB" id="A0A2N1MJF1"/>
<reference evidence="1 2" key="2">
    <citation type="submission" date="2017-10" db="EMBL/GenBank/DDBJ databases">
        <title>Extensive intraspecific genome diversity in a model arbuscular mycorrhizal fungus.</title>
        <authorList>
            <person name="Chen E.C.H."/>
            <person name="Morin E."/>
            <person name="Baudet D."/>
            <person name="Noel J."/>
            <person name="Ndikumana S."/>
            <person name="Charron P."/>
            <person name="St-Onge C."/>
            <person name="Giorgi J."/>
            <person name="Grigoriev I.V."/>
            <person name="Roux C."/>
            <person name="Martin F.M."/>
            <person name="Corradi N."/>
        </authorList>
    </citation>
    <scope>NUCLEOTIDE SEQUENCE [LARGE SCALE GENOMIC DNA]</scope>
    <source>
        <strain evidence="1 2">C2</strain>
    </source>
</reference>
<dbReference type="EMBL" id="LLXL01002113">
    <property type="protein sequence ID" value="PKK61768.1"/>
    <property type="molecule type" value="Genomic_DNA"/>
</dbReference>
<name>A0A2N1MJF1_9GLOM</name>
<accession>A0A2N1MJF1</accession>
<evidence type="ECO:0000313" key="1">
    <source>
        <dbReference type="EMBL" id="PKK61768.1"/>
    </source>
</evidence>
<dbReference type="Proteomes" id="UP000233469">
    <property type="component" value="Unassembled WGS sequence"/>
</dbReference>
<evidence type="ECO:0000313" key="2">
    <source>
        <dbReference type="Proteomes" id="UP000233469"/>
    </source>
</evidence>
<proteinExistence type="predicted"/>
<dbReference type="VEuPathDB" id="FungiDB:FUN_009893"/>
<gene>
    <name evidence="1" type="ORF">RhiirC2_791313</name>
</gene>
<organism evidence="1 2">
    <name type="scientific">Rhizophagus irregularis</name>
    <dbReference type="NCBI Taxonomy" id="588596"/>
    <lineage>
        <taxon>Eukaryota</taxon>
        <taxon>Fungi</taxon>
        <taxon>Fungi incertae sedis</taxon>
        <taxon>Mucoromycota</taxon>
        <taxon>Glomeromycotina</taxon>
        <taxon>Glomeromycetes</taxon>
        <taxon>Glomerales</taxon>
        <taxon>Glomeraceae</taxon>
        <taxon>Rhizophagus</taxon>
    </lineage>
</organism>
<evidence type="ECO:0008006" key="3">
    <source>
        <dbReference type="Google" id="ProtNLM"/>
    </source>
</evidence>
<comment type="caution">
    <text evidence="1">The sequence shown here is derived from an EMBL/GenBank/DDBJ whole genome shotgun (WGS) entry which is preliminary data.</text>
</comment>
<protein>
    <recommendedName>
        <fullName evidence="3">HAT C-terminal dimerisation domain-containing protein</fullName>
    </recommendedName>
</protein>
<dbReference type="VEuPathDB" id="FungiDB:RhiirFUN_001668"/>
<sequence length="199" mass="23077">MPLILTYFLHPGYRSAGLKLGMWMKISNYAQSIWKNMGYSVEDQEILVAQMLNFKEKQDMPPFVKNLALKMFAVIPHSASCERMFSALENDQTDSEIQNLVNESFYFEDSDDNYDDDNNEDESGYKEIIEDQIPNHEVYVLIKDYFDSAILENDMFEEEEEDLYVLDIGLQNLGSSLMEVPNDPDSEERNGEIILPKIL</sequence>
<dbReference type="VEuPathDB" id="FungiDB:RhiirA1_541993"/>